<dbReference type="Proteomes" id="UP000294335">
    <property type="component" value="Unassembled WGS sequence"/>
</dbReference>
<protein>
    <submittedName>
        <fullName evidence="1">Uncharacterized protein</fullName>
    </submittedName>
</protein>
<evidence type="ECO:0000313" key="2">
    <source>
        <dbReference type="Proteomes" id="UP000294335"/>
    </source>
</evidence>
<keyword evidence="2" id="KW-1185">Reference proteome</keyword>
<dbReference type="AlphaFoldDB" id="A0AAQ1P4L2"/>
<comment type="caution">
    <text evidence="1">The sequence shown here is derived from an EMBL/GenBank/DDBJ whole genome shotgun (WGS) entry which is preliminary data.</text>
</comment>
<proteinExistence type="predicted"/>
<evidence type="ECO:0000313" key="1">
    <source>
        <dbReference type="EMBL" id="SPO59662.1"/>
    </source>
</evidence>
<name>A0AAQ1P4L2_9PSED</name>
<reference evidence="1 2" key="1">
    <citation type="submission" date="2018-02" db="EMBL/GenBank/DDBJ databases">
        <authorList>
            <person name="Dubost A."/>
        </authorList>
    </citation>
    <scope>NUCLEOTIDE SEQUENCE [LARGE SCALE GENOMIC DNA]</scope>
    <source>
        <strain evidence="2">JV551A3</strain>
    </source>
</reference>
<dbReference type="EMBL" id="OPYN01000063">
    <property type="protein sequence ID" value="SPO59662.1"/>
    <property type="molecule type" value="Genomic_DNA"/>
</dbReference>
<organism evidence="1 2">
    <name type="scientific">Pseudomonas inefficax</name>
    <dbReference type="NCBI Taxonomy" id="2078786"/>
    <lineage>
        <taxon>Bacteria</taxon>
        <taxon>Pseudomonadati</taxon>
        <taxon>Pseudomonadota</taxon>
        <taxon>Gammaproteobacteria</taxon>
        <taxon>Pseudomonadales</taxon>
        <taxon>Pseudomonadaceae</taxon>
        <taxon>Pseudomonas</taxon>
    </lineage>
</organism>
<sequence length="55" mass="5733">MGGPANLGLALGELNRIFLIGLRESLKSLGPLCGPSRHKAAPTGERACCMGRDLL</sequence>
<accession>A0AAQ1P4L2</accession>
<gene>
    <name evidence="1" type="ORF">JV551A3_V1_630178</name>
</gene>